<accession>A0A5J4KRI2</accession>
<gene>
    <name evidence="2" type="ORF">KDW_19880</name>
</gene>
<dbReference type="Pfam" id="PF20226">
    <property type="entry name" value="DUF6585"/>
    <property type="match status" value="1"/>
</dbReference>
<feature type="transmembrane region" description="Helical" evidence="1">
    <location>
        <begin position="37"/>
        <end position="58"/>
    </location>
</feature>
<feature type="transmembrane region" description="Helical" evidence="1">
    <location>
        <begin position="70"/>
        <end position="91"/>
    </location>
</feature>
<keyword evidence="3" id="KW-1185">Reference proteome</keyword>
<dbReference type="AlphaFoldDB" id="A0A5J4KRI2"/>
<keyword evidence="1" id="KW-0812">Transmembrane</keyword>
<evidence type="ECO:0000313" key="3">
    <source>
        <dbReference type="Proteomes" id="UP000326912"/>
    </source>
</evidence>
<proteinExistence type="predicted"/>
<keyword evidence="1" id="KW-0472">Membrane</keyword>
<keyword evidence="1" id="KW-1133">Transmembrane helix</keyword>
<evidence type="ECO:0000313" key="2">
    <source>
        <dbReference type="EMBL" id="GER87826.1"/>
    </source>
</evidence>
<dbReference type="EMBL" id="BKZW01000001">
    <property type="protein sequence ID" value="GER87826.1"/>
    <property type="molecule type" value="Genomic_DNA"/>
</dbReference>
<protein>
    <submittedName>
        <fullName evidence="2">Uncharacterized protein</fullName>
    </submittedName>
</protein>
<dbReference type="RefSeq" id="WP_151755788.1">
    <property type="nucleotide sequence ID" value="NZ_BKZW01000001.1"/>
</dbReference>
<dbReference type="InterPro" id="IPR046492">
    <property type="entry name" value="DUF6585"/>
</dbReference>
<organism evidence="2 3">
    <name type="scientific">Dictyobacter vulcani</name>
    <dbReference type="NCBI Taxonomy" id="2607529"/>
    <lineage>
        <taxon>Bacteria</taxon>
        <taxon>Bacillati</taxon>
        <taxon>Chloroflexota</taxon>
        <taxon>Ktedonobacteria</taxon>
        <taxon>Ktedonobacterales</taxon>
        <taxon>Dictyobacteraceae</taxon>
        <taxon>Dictyobacter</taxon>
    </lineage>
</organism>
<dbReference type="Proteomes" id="UP000326912">
    <property type="component" value="Unassembled WGS sequence"/>
</dbReference>
<evidence type="ECO:0000256" key="1">
    <source>
        <dbReference type="SAM" id="Phobius"/>
    </source>
</evidence>
<reference evidence="2 3" key="1">
    <citation type="submission" date="2019-10" db="EMBL/GenBank/DDBJ databases">
        <title>Dictyobacter vulcani sp. nov., within the class Ktedonobacteria, isolated from soil of volcanic Mt. Zao.</title>
        <authorList>
            <person name="Zheng Y."/>
            <person name="Wang C.M."/>
            <person name="Sakai Y."/>
            <person name="Abe K."/>
            <person name="Yokota A."/>
            <person name="Yabe S."/>
        </authorList>
    </citation>
    <scope>NUCLEOTIDE SEQUENCE [LARGE SCALE GENOMIC DNA]</scope>
    <source>
        <strain evidence="2 3">W12</strain>
    </source>
</reference>
<sequence>MRLTSEKQIPLKIQTCAHAHQLGVPRIIYASQQVSRLPFVLGPLAIGVCALILGAYSSLYDRIFSWWPLWQAWLVPGIGIAWLLIGLWILLPPLLFPIPRVFLCPRGLIYVRRNCEVVRWDQIVQLTKELQTDQKAVSLAKYTLLRADGFQLALENDLPHLDRLGGFMEREITRHLLPQMIAKYEAGALITFGSLEITGLGLWLSASQRLLPWSEFERLSLDDTSFSLYRRYEDRAWQTLSLSGFPNVWVCKGLIEHITKPAPVSVVEELVAVAPTRPAQCDLYDAGIAIPFGALTISREGIALQSGTRFMPWEIIASIGVGEQEVIIKPIDSDEWHILPIWSITDPAKLSQLIDYALYQHYFVEGSLS</sequence>
<comment type="caution">
    <text evidence="2">The sequence shown here is derived from an EMBL/GenBank/DDBJ whole genome shotgun (WGS) entry which is preliminary data.</text>
</comment>
<name>A0A5J4KRI2_9CHLR</name>